<dbReference type="PANTHER" id="PTHR42879">
    <property type="entry name" value="3-OXOACYL-(ACYL-CARRIER-PROTEIN) REDUCTASE"/>
    <property type="match status" value="1"/>
</dbReference>
<accession>A0ABY0FD53</accession>
<evidence type="ECO:0000313" key="2">
    <source>
        <dbReference type="EMBL" id="RXZ42215.1"/>
    </source>
</evidence>
<comment type="caution">
    <text evidence="2">The sequence shown here is derived from an EMBL/GenBank/DDBJ whole genome shotgun (WGS) entry which is preliminary data.</text>
</comment>
<dbReference type="InterPro" id="IPR036291">
    <property type="entry name" value="NAD(P)-bd_dom_sf"/>
</dbReference>
<dbReference type="InterPro" id="IPR002347">
    <property type="entry name" value="SDR_fam"/>
</dbReference>
<proteinExistence type="inferred from homology"/>
<sequence length="259" mass="26983">MKLGIAGKHALVCGASKGLGRGCAEALAAEGVNVTLVARTEAPLLRTADEIRASYGVTVTTVACDITTPEGRAAALAACPSPDILVNNAGGPPAGDFRDWSREDWIRALDANMLTPIELIKATVDGMMERGFGRIVNITSSAVKAPIAELGLSNGARSGLTGFVAGLARKTVAHNVTINNILPGMFDTDRLASLMKSRANQQGLSVDEARARIAHGIPAQRFGRPEEFGALCAFLCSAYAGYITGQNLLIDGGNYPGVF</sequence>
<keyword evidence="3" id="KW-1185">Reference proteome</keyword>
<reference evidence="2 3" key="1">
    <citation type="submission" date="2018-10" db="EMBL/GenBank/DDBJ databases">
        <title>Draft genome of Fastidiocella sp. strain 375T, a bacterium isolated from a karstic cave dripping water.</title>
        <authorList>
            <person name="Coelho C."/>
            <person name="Verissimo A."/>
            <person name="Tiago I."/>
        </authorList>
    </citation>
    <scope>NUCLEOTIDE SEQUENCE [LARGE SCALE GENOMIC DNA]</scope>
    <source>
        <strain evidence="2 3">CAVE-375</strain>
    </source>
</reference>
<dbReference type="CDD" id="cd05344">
    <property type="entry name" value="BKR_like_SDR_like"/>
    <property type="match status" value="1"/>
</dbReference>
<dbReference type="RefSeq" id="WP_129213825.1">
    <property type="nucleotide sequence ID" value="NZ_REGR01000015.1"/>
</dbReference>
<dbReference type="PRINTS" id="PR00081">
    <property type="entry name" value="GDHRDH"/>
</dbReference>
<organism evidence="2 3">
    <name type="scientific">Crenobacter cavernae</name>
    <dbReference type="NCBI Taxonomy" id="2290923"/>
    <lineage>
        <taxon>Bacteria</taxon>
        <taxon>Pseudomonadati</taxon>
        <taxon>Pseudomonadota</taxon>
        <taxon>Betaproteobacteria</taxon>
        <taxon>Neisseriales</taxon>
        <taxon>Neisseriaceae</taxon>
        <taxon>Crenobacter</taxon>
    </lineage>
</organism>
<dbReference type="PANTHER" id="PTHR42879:SF6">
    <property type="entry name" value="NADPH-DEPENDENT REDUCTASE BACG"/>
    <property type="match status" value="1"/>
</dbReference>
<name>A0ABY0FD53_9NEIS</name>
<dbReference type="Gene3D" id="3.40.50.720">
    <property type="entry name" value="NAD(P)-binding Rossmann-like Domain"/>
    <property type="match status" value="1"/>
</dbReference>
<dbReference type="InterPro" id="IPR050259">
    <property type="entry name" value="SDR"/>
</dbReference>
<evidence type="ECO:0000313" key="3">
    <source>
        <dbReference type="Proteomes" id="UP000290682"/>
    </source>
</evidence>
<protein>
    <submittedName>
        <fullName evidence="2">SDR family oxidoreductase</fullName>
    </submittedName>
</protein>
<comment type="similarity">
    <text evidence="1">Belongs to the short-chain dehydrogenases/reductases (SDR) family.</text>
</comment>
<dbReference type="Proteomes" id="UP000290682">
    <property type="component" value="Unassembled WGS sequence"/>
</dbReference>
<dbReference type="EMBL" id="REGR01000015">
    <property type="protein sequence ID" value="RXZ42215.1"/>
    <property type="molecule type" value="Genomic_DNA"/>
</dbReference>
<gene>
    <name evidence="2" type="ORF">EBB06_14315</name>
</gene>
<dbReference type="Pfam" id="PF13561">
    <property type="entry name" value="adh_short_C2"/>
    <property type="match status" value="1"/>
</dbReference>
<dbReference type="SUPFAM" id="SSF51735">
    <property type="entry name" value="NAD(P)-binding Rossmann-fold domains"/>
    <property type="match status" value="1"/>
</dbReference>
<evidence type="ECO:0000256" key="1">
    <source>
        <dbReference type="ARBA" id="ARBA00006484"/>
    </source>
</evidence>